<dbReference type="RefSeq" id="XP_007783604.1">
    <property type="nucleotide sequence ID" value="XM_007785414.1"/>
</dbReference>
<evidence type="ECO:0008006" key="3">
    <source>
        <dbReference type="Google" id="ProtNLM"/>
    </source>
</evidence>
<dbReference type="AlphaFoldDB" id="R7Z292"/>
<evidence type="ECO:0000313" key="2">
    <source>
        <dbReference type="Proteomes" id="UP000016924"/>
    </source>
</evidence>
<organism evidence="1 2">
    <name type="scientific">Coniosporium apollinis (strain CBS 100218)</name>
    <name type="common">Rock-inhabiting black yeast</name>
    <dbReference type="NCBI Taxonomy" id="1168221"/>
    <lineage>
        <taxon>Eukaryota</taxon>
        <taxon>Fungi</taxon>
        <taxon>Dikarya</taxon>
        <taxon>Ascomycota</taxon>
        <taxon>Pezizomycotina</taxon>
        <taxon>Dothideomycetes</taxon>
        <taxon>Dothideomycetes incertae sedis</taxon>
        <taxon>Coniosporium</taxon>
    </lineage>
</organism>
<dbReference type="HOGENOM" id="CLU_1875323_0_0_1"/>
<name>R7Z292_CONA1</name>
<dbReference type="OrthoDB" id="3945253at2759"/>
<reference evidence="2" key="1">
    <citation type="submission" date="2012-06" db="EMBL/GenBank/DDBJ databases">
        <title>The genome sequence of Coniosporium apollinis CBS 100218.</title>
        <authorList>
            <consortium name="The Broad Institute Genome Sequencing Platform"/>
            <person name="Cuomo C."/>
            <person name="Gorbushina A."/>
            <person name="Noack S."/>
            <person name="Walker B."/>
            <person name="Young S.K."/>
            <person name="Zeng Q."/>
            <person name="Gargeya S."/>
            <person name="Fitzgerald M."/>
            <person name="Haas B."/>
            <person name="Abouelleil A."/>
            <person name="Alvarado L."/>
            <person name="Arachchi H.M."/>
            <person name="Berlin A.M."/>
            <person name="Chapman S.B."/>
            <person name="Goldberg J."/>
            <person name="Griggs A."/>
            <person name="Gujja S."/>
            <person name="Hansen M."/>
            <person name="Howarth C."/>
            <person name="Imamovic A."/>
            <person name="Larimer J."/>
            <person name="McCowan C."/>
            <person name="Montmayeur A."/>
            <person name="Murphy C."/>
            <person name="Neiman D."/>
            <person name="Pearson M."/>
            <person name="Priest M."/>
            <person name="Roberts A."/>
            <person name="Saif S."/>
            <person name="Shea T."/>
            <person name="Sisk P."/>
            <person name="Sykes S."/>
            <person name="Wortman J."/>
            <person name="Nusbaum C."/>
            <person name="Birren B."/>
        </authorList>
    </citation>
    <scope>NUCLEOTIDE SEQUENCE [LARGE SCALE GENOMIC DNA]</scope>
    <source>
        <strain evidence="2">CBS 100218</strain>
    </source>
</reference>
<keyword evidence="2" id="KW-1185">Reference proteome</keyword>
<evidence type="ECO:0000313" key="1">
    <source>
        <dbReference type="EMBL" id="EON68287.1"/>
    </source>
</evidence>
<accession>R7Z292</accession>
<gene>
    <name evidence="1" type="ORF">W97_07545</name>
</gene>
<dbReference type="GeneID" id="19904856"/>
<proteinExistence type="predicted"/>
<dbReference type="Proteomes" id="UP000016924">
    <property type="component" value="Unassembled WGS sequence"/>
</dbReference>
<protein>
    <recommendedName>
        <fullName evidence="3">Fungal N-terminal domain-containing protein</fullName>
    </recommendedName>
</protein>
<sequence>MDKAVDTVTRDAEDRRNSLLQIRYATGSHGFGNVDKPSLTDDRDDLDLDDITRDLTALSDACAGIAAVCKTQFRFIDAIKSMELSVEPGKAPQNEEETELLEACHQRLGFIAQLLQGIESKVMYTNASAQGQIQTV</sequence>
<dbReference type="EMBL" id="JH767594">
    <property type="protein sequence ID" value="EON68287.1"/>
    <property type="molecule type" value="Genomic_DNA"/>
</dbReference>